<feature type="binding site" evidence="5">
    <location>
        <position position="24"/>
    </location>
    <ligand>
        <name>Mn(2+)</name>
        <dbReference type="ChEBI" id="CHEBI:29035"/>
    </ligand>
</feature>
<evidence type="ECO:0000313" key="7">
    <source>
        <dbReference type="EMBL" id="OGZ19714.1"/>
    </source>
</evidence>
<evidence type="ECO:0000259" key="6">
    <source>
        <dbReference type="Pfam" id="PF02777"/>
    </source>
</evidence>
<dbReference type="InterPro" id="IPR036314">
    <property type="entry name" value="SOD_C_sf"/>
</dbReference>
<dbReference type="InterPro" id="IPR019832">
    <property type="entry name" value="Mn/Fe_SOD_C"/>
</dbReference>
<dbReference type="AlphaFoldDB" id="A0A1G2E1H0"/>
<feature type="binding site" evidence="5">
    <location>
        <position position="157"/>
    </location>
    <ligand>
        <name>Mn(2+)</name>
        <dbReference type="ChEBI" id="CHEBI:29035"/>
    </ligand>
</feature>
<dbReference type="PANTHER" id="PTHR11404">
    <property type="entry name" value="SUPEROXIDE DISMUTASE 2"/>
    <property type="match status" value="1"/>
</dbReference>
<gene>
    <name evidence="7" type="ORF">A2494_03710</name>
</gene>
<dbReference type="Gene3D" id="3.55.40.20">
    <property type="entry name" value="Iron/manganese superoxide dismutase, C-terminal domain"/>
    <property type="match status" value="1"/>
</dbReference>
<evidence type="ECO:0000256" key="1">
    <source>
        <dbReference type="ARBA" id="ARBA00008714"/>
    </source>
</evidence>
<keyword evidence="3 5" id="KW-0479">Metal-binding</keyword>
<keyword evidence="4" id="KW-0560">Oxidoreductase</keyword>
<proteinExistence type="inferred from homology"/>
<comment type="similarity">
    <text evidence="1">Belongs to the iron/manganese superoxide dismutase family.</text>
</comment>
<feature type="binding site" evidence="5">
    <location>
        <position position="73"/>
    </location>
    <ligand>
        <name>Mn(2+)</name>
        <dbReference type="ChEBI" id="CHEBI:29035"/>
    </ligand>
</feature>
<dbReference type="EMBL" id="MHLU01000044">
    <property type="protein sequence ID" value="OGZ19714.1"/>
    <property type="molecule type" value="Genomic_DNA"/>
</dbReference>
<feature type="binding site" evidence="5">
    <location>
        <position position="161"/>
    </location>
    <ligand>
        <name>Mn(2+)</name>
        <dbReference type="ChEBI" id="CHEBI:29035"/>
    </ligand>
</feature>
<name>A0A1G2E1H0_9BACT</name>
<dbReference type="InterPro" id="IPR050265">
    <property type="entry name" value="Fe/Mn_Superoxide_Dismutase"/>
</dbReference>
<dbReference type="PIRSF" id="PIRSF000349">
    <property type="entry name" value="SODismutase"/>
    <property type="match status" value="1"/>
</dbReference>
<dbReference type="Pfam" id="PF02777">
    <property type="entry name" value="Sod_Fe_C"/>
    <property type="match status" value="1"/>
</dbReference>
<dbReference type="SUPFAM" id="SSF54719">
    <property type="entry name" value="Fe,Mn superoxide dismutase (SOD), C-terminal domain"/>
    <property type="match status" value="1"/>
</dbReference>
<evidence type="ECO:0000256" key="5">
    <source>
        <dbReference type="PIRSR" id="PIRSR000349-1"/>
    </source>
</evidence>
<dbReference type="PANTHER" id="PTHR11404:SF6">
    <property type="entry name" value="SUPEROXIDE DISMUTASE [MN], MITOCHONDRIAL"/>
    <property type="match status" value="1"/>
</dbReference>
<evidence type="ECO:0000313" key="8">
    <source>
        <dbReference type="Proteomes" id="UP000178106"/>
    </source>
</evidence>
<dbReference type="SUPFAM" id="SSF46609">
    <property type="entry name" value="Fe,Mn superoxide dismutase (SOD), N-terminal domain"/>
    <property type="match status" value="1"/>
</dbReference>
<protein>
    <recommendedName>
        <fullName evidence="2">superoxide dismutase</fullName>
        <ecNumber evidence="2">1.15.1.1</ecNumber>
    </recommendedName>
</protein>
<evidence type="ECO:0000256" key="4">
    <source>
        <dbReference type="ARBA" id="ARBA00023002"/>
    </source>
</evidence>
<feature type="domain" description="Manganese/iron superoxide dismutase C-terminal" evidence="6">
    <location>
        <begin position="92"/>
        <end position="188"/>
    </location>
</feature>
<comment type="caution">
    <text evidence="7">The sequence shown here is derived from an EMBL/GenBank/DDBJ whole genome shotgun (WGS) entry which is preliminary data.</text>
</comment>
<dbReference type="InterPro" id="IPR036324">
    <property type="entry name" value="Mn/Fe_SOD_N_sf"/>
</dbReference>
<evidence type="ECO:0000256" key="3">
    <source>
        <dbReference type="ARBA" id="ARBA00022723"/>
    </source>
</evidence>
<dbReference type="GO" id="GO:0004784">
    <property type="term" value="F:superoxide dismutase activity"/>
    <property type="evidence" value="ECO:0007669"/>
    <property type="project" value="UniProtKB-EC"/>
</dbReference>
<dbReference type="GO" id="GO:0046872">
    <property type="term" value="F:metal ion binding"/>
    <property type="evidence" value="ECO:0007669"/>
    <property type="project" value="UniProtKB-KW"/>
</dbReference>
<dbReference type="InterPro" id="IPR001189">
    <property type="entry name" value="Mn/Fe_SOD"/>
</dbReference>
<accession>A0A1G2E1H0</accession>
<sequence length="195" mass="22275">MFTAKNYEHLLGTPGFSESLLKNHFGLYEGYVKNTNLLVEKLESFVKSDAYGTPEYNELKRRFGWEYNGMRLHELYFGNMKKGGTAIDLAHPLMAKLFARFGSYDNWVKDFKATGAMRGIGWAILAYDNDSHELFNIWVNEHDGGHLAGATPLLVMDVFEHAFVLDYGMKRADYIESFWNAIDWEVVLARAAVIA</sequence>
<dbReference type="EC" id="1.15.1.1" evidence="2"/>
<organism evidence="7 8">
    <name type="scientific">Candidatus Lloydbacteria bacterium RIFOXYC12_FULL_46_25</name>
    <dbReference type="NCBI Taxonomy" id="1798670"/>
    <lineage>
        <taxon>Bacteria</taxon>
        <taxon>Candidatus Lloydiibacteriota</taxon>
    </lineage>
</organism>
<dbReference type="Proteomes" id="UP000178106">
    <property type="component" value="Unassembled WGS sequence"/>
</dbReference>
<reference evidence="7 8" key="1">
    <citation type="journal article" date="2016" name="Nat. Commun.">
        <title>Thousands of microbial genomes shed light on interconnected biogeochemical processes in an aquifer system.</title>
        <authorList>
            <person name="Anantharaman K."/>
            <person name="Brown C.T."/>
            <person name="Hug L.A."/>
            <person name="Sharon I."/>
            <person name="Castelle C.J."/>
            <person name="Probst A.J."/>
            <person name="Thomas B.C."/>
            <person name="Singh A."/>
            <person name="Wilkins M.J."/>
            <person name="Karaoz U."/>
            <person name="Brodie E.L."/>
            <person name="Williams K.H."/>
            <person name="Hubbard S.S."/>
            <person name="Banfield J.F."/>
        </authorList>
    </citation>
    <scope>NUCLEOTIDE SEQUENCE [LARGE SCALE GENOMIC DNA]</scope>
</reference>
<evidence type="ECO:0000256" key="2">
    <source>
        <dbReference type="ARBA" id="ARBA00012682"/>
    </source>
</evidence>